<feature type="binding site" evidence="4">
    <location>
        <position position="22"/>
    </location>
    <ligand>
        <name>a divalent metal cation</name>
        <dbReference type="ChEBI" id="CHEBI:60240"/>
        <label>1</label>
    </ligand>
</feature>
<evidence type="ECO:0000256" key="1">
    <source>
        <dbReference type="ARBA" id="ARBA00009275"/>
    </source>
</evidence>
<dbReference type="GO" id="GO:0005829">
    <property type="term" value="C:cytosol"/>
    <property type="evidence" value="ECO:0007669"/>
    <property type="project" value="TreeGrafter"/>
</dbReference>
<accession>A0A915U0R3</accession>
<name>A0A915U0R3_9BACT</name>
<dbReference type="Pfam" id="PF01026">
    <property type="entry name" value="TatD_DNase"/>
    <property type="match status" value="1"/>
</dbReference>
<dbReference type="PANTHER" id="PTHR46124:SF2">
    <property type="entry name" value="D-AMINOACYL-TRNA DEACYLASE"/>
    <property type="match status" value="1"/>
</dbReference>
<keyword evidence="2 4" id="KW-0479">Metal-binding</keyword>
<dbReference type="PROSITE" id="PS01137">
    <property type="entry name" value="TATD_1"/>
    <property type="match status" value="1"/>
</dbReference>
<evidence type="ECO:0000256" key="3">
    <source>
        <dbReference type="ARBA" id="ARBA00022801"/>
    </source>
</evidence>
<evidence type="ECO:0000313" key="5">
    <source>
        <dbReference type="EMBL" id="BCO08670.1"/>
    </source>
</evidence>
<comment type="similarity">
    <text evidence="1">Belongs to the metallo-dependent hydrolases superfamily. TatD-type hydrolase family.</text>
</comment>
<proteinExistence type="inferred from homology"/>
<dbReference type="FunFam" id="3.20.20.140:FF:000005">
    <property type="entry name" value="TatD family hydrolase"/>
    <property type="match status" value="1"/>
</dbReference>
<dbReference type="InterPro" id="IPR032466">
    <property type="entry name" value="Metal_Hydrolase"/>
</dbReference>
<feature type="binding site" evidence="4">
    <location>
        <position position="219"/>
    </location>
    <ligand>
        <name>a divalent metal cation</name>
        <dbReference type="ChEBI" id="CHEBI:60240"/>
        <label>1</label>
    </ligand>
</feature>
<dbReference type="InterPro" id="IPR018228">
    <property type="entry name" value="DNase_TatD-rel_CS"/>
</dbReference>
<reference evidence="5" key="1">
    <citation type="submission" date="2020-12" db="EMBL/GenBank/DDBJ databases">
        <title>Desulfobium dissulfuricans gen. nov., sp. nov., a novel mesophilic, sulfate-reducing bacterium isolated from a deep-sea hydrothermal vent.</title>
        <authorList>
            <person name="Hashimoto Y."/>
            <person name="Tame A."/>
            <person name="Sawayama S."/>
            <person name="Miyazaki J."/>
            <person name="Takai K."/>
            <person name="Nakagawa S."/>
        </authorList>
    </citation>
    <scope>NUCLEOTIDE SEQUENCE</scope>
    <source>
        <strain evidence="5">GF1</strain>
    </source>
</reference>
<sequence>MQKSQQPPELDQDEETYLIDSHCHLDMAPYSDDLDQVLDQALQAGVRQIITIGIDYESSAAAVALAKRYDSLFATVGLHPHGAATASPEGYHRMEELAGDDRVVGYGEIGLDYARNYAPRDVQLREFRYQLDMAKNLRLPVIIHDRDAHDDTMHLLRQAAPFPAGGVMHCFSGDLALARQVMELGFYISIPGIVTFKNARALQEVAARADLKRIILETDGPFLAPMPFRGKRNQPGWLVYTAMQVARLRDTSLEEIARQTSANTRNLFNLPLPGGET</sequence>
<evidence type="ECO:0000256" key="4">
    <source>
        <dbReference type="PIRSR" id="PIRSR005902-1"/>
    </source>
</evidence>
<keyword evidence="3" id="KW-0378">Hydrolase</keyword>
<dbReference type="PANTHER" id="PTHR46124">
    <property type="entry name" value="D-AMINOACYL-TRNA DEACYLASE"/>
    <property type="match status" value="1"/>
</dbReference>
<dbReference type="NCBIfam" id="TIGR00010">
    <property type="entry name" value="YchF/TatD family DNA exonuclease"/>
    <property type="match status" value="1"/>
</dbReference>
<dbReference type="GO" id="GO:0046872">
    <property type="term" value="F:metal ion binding"/>
    <property type="evidence" value="ECO:0007669"/>
    <property type="project" value="UniProtKB-KW"/>
</dbReference>
<dbReference type="EMBL" id="AP024233">
    <property type="protein sequence ID" value="BCO08670.1"/>
    <property type="molecule type" value="Genomic_DNA"/>
</dbReference>
<gene>
    <name evidence="5" type="ORF">GF1_10460</name>
</gene>
<dbReference type="CDD" id="cd01310">
    <property type="entry name" value="TatD_DNAse"/>
    <property type="match status" value="1"/>
</dbReference>
<dbReference type="PIRSF" id="PIRSF005902">
    <property type="entry name" value="DNase_TatD"/>
    <property type="match status" value="1"/>
</dbReference>
<dbReference type="SUPFAM" id="SSF51556">
    <property type="entry name" value="Metallo-dependent hydrolases"/>
    <property type="match status" value="1"/>
</dbReference>
<dbReference type="RefSeq" id="WP_267928567.1">
    <property type="nucleotide sequence ID" value="NZ_AP024233.1"/>
</dbReference>
<feature type="binding site" evidence="4">
    <location>
        <position position="144"/>
    </location>
    <ligand>
        <name>a divalent metal cation</name>
        <dbReference type="ChEBI" id="CHEBI:60240"/>
        <label>2</label>
    </ligand>
</feature>
<dbReference type="KEGG" id="ddu:GF1_10460"/>
<dbReference type="AlphaFoldDB" id="A0A915U0R3"/>
<dbReference type="Gene3D" id="3.20.20.140">
    <property type="entry name" value="Metal-dependent hydrolases"/>
    <property type="match status" value="1"/>
</dbReference>
<dbReference type="PROSITE" id="PS01090">
    <property type="entry name" value="TATD_2"/>
    <property type="match status" value="1"/>
</dbReference>
<evidence type="ECO:0000256" key="2">
    <source>
        <dbReference type="ARBA" id="ARBA00022723"/>
    </source>
</evidence>
<dbReference type="GO" id="GO:0016788">
    <property type="term" value="F:hydrolase activity, acting on ester bonds"/>
    <property type="evidence" value="ECO:0007669"/>
    <property type="project" value="InterPro"/>
</dbReference>
<feature type="binding site" evidence="4">
    <location>
        <position position="24"/>
    </location>
    <ligand>
        <name>a divalent metal cation</name>
        <dbReference type="ChEBI" id="CHEBI:60240"/>
        <label>1</label>
    </ligand>
</feature>
<dbReference type="InterPro" id="IPR015991">
    <property type="entry name" value="TatD/YcfH-like"/>
</dbReference>
<feature type="binding site" evidence="4">
    <location>
        <position position="108"/>
    </location>
    <ligand>
        <name>a divalent metal cation</name>
        <dbReference type="ChEBI" id="CHEBI:60240"/>
        <label>1</label>
    </ligand>
</feature>
<organism evidence="5 6">
    <name type="scientific">Desulfolithobacter dissulfuricans</name>
    <dbReference type="NCBI Taxonomy" id="2795293"/>
    <lineage>
        <taxon>Bacteria</taxon>
        <taxon>Pseudomonadati</taxon>
        <taxon>Thermodesulfobacteriota</taxon>
        <taxon>Desulfobulbia</taxon>
        <taxon>Desulfobulbales</taxon>
        <taxon>Desulfobulbaceae</taxon>
        <taxon>Desulfolithobacter</taxon>
    </lineage>
</organism>
<keyword evidence="6" id="KW-1185">Reference proteome</keyword>
<evidence type="ECO:0000313" key="6">
    <source>
        <dbReference type="Proteomes" id="UP001063350"/>
    </source>
</evidence>
<protein>
    <submittedName>
        <fullName evidence="5">TatD-related deoxyribonuclease</fullName>
    </submittedName>
</protein>
<dbReference type="Proteomes" id="UP001063350">
    <property type="component" value="Chromosome"/>
</dbReference>
<dbReference type="GO" id="GO:0004536">
    <property type="term" value="F:DNA nuclease activity"/>
    <property type="evidence" value="ECO:0007669"/>
    <property type="project" value="InterPro"/>
</dbReference>
<dbReference type="InterPro" id="IPR001130">
    <property type="entry name" value="TatD-like"/>
</dbReference>
<feature type="binding site" evidence="4">
    <location>
        <position position="169"/>
    </location>
    <ligand>
        <name>a divalent metal cation</name>
        <dbReference type="ChEBI" id="CHEBI:60240"/>
        <label>2</label>
    </ligand>
</feature>